<dbReference type="AlphaFoldDB" id="A0A7R9E9J5"/>
<feature type="chain" id="PRO_5031520018" evidence="1">
    <location>
        <begin position="19"/>
        <end position="135"/>
    </location>
</feature>
<protein>
    <submittedName>
        <fullName evidence="2">Uncharacterized protein</fullName>
    </submittedName>
</protein>
<organism evidence="2">
    <name type="scientific">Timema monikensis</name>
    <dbReference type="NCBI Taxonomy" id="170555"/>
    <lineage>
        <taxon>Eukaryota</taxon>
        <taxon>Metazoa</taxon>
        <taxon>Ecdysozoa</taxon>
        <taxon>Arthropoda</taxon>
        <taxon>Hexapoda</taxon>
        <taxon>Insecta</taxon>
        <taxon>Pterygota</taxon>
        <taxon>Neoptera</taxon>
        <taxon>Polyneoptera</taxon>
        <taxon>Phasmatodea</taxon>
        <taxon>Timematodea</taxon>
        <taxon>Timematoidea</taxon>
        <taxon>Timematidae</taxon>
        <taxon>Timema</taxon>
    </lineage>
</organism>
<keyword evidence="1" id="KW-0732">Signal</keyword>
<evidence type="ECO:0000313" key="2">
    <source>
        <dbReference type="EMBL" id="CAD7429969.1"/>
    </source>
</evidence>
<evidence type="ECO:0000256" key="1">
    <source>
        <dbReference type="SAM" id="SignalP"/>
    </source>
</evidence>
<feature type="signal peptide" evidence="1">
    <location>
        <begin position="1"/>
        <end position="18"/>
    </location>
</feature>
<gene>
    <name evidence="2" type="ORF">TMSB3V08_LOCUS6741</name>
</gene>
<sequence>MGSECRCMLLCQSWVVSAVGVHSAGFLSNADDTTVRELIQVLRQTKTQFRPLPGFENNTVDVQDRLNAGVDCDEVIGKEDHESIARCRKVGRGKPVSLLLDAARWEGEGKPLMEEGWLDIPWVYAAGSLESDGQG</sequence>
<reference evidence="2" key="1">
    <citation type="submission" date="2020-11" db="EMBL/GenBank/DDBJ databases">
        <authorList>
            <person name="Tran Van P."/>
        </authorList>
    </citation>
    <scope>NUCLEOTIDE SEQUENCE</scope>
</reference>
<dbReference type="EMBL" id="OB794282">
    <property type="protein sequence ID" value="CAD7429969.1"/>
    <property type="molecule type" value="Genomic_DNA"/>
</dbReference>
<name>A0A7R9E9J5_9NEOP</name>
<accession>A0A7R9E9J5</accession>
<proteinExistence type="predicted"/>